<feature type="region of interest" description="Disordered" evidence="1">
    <location>
        <begin position="253"/>
        <end position="297"/>
    </location>
</feature>
<feature type="compositionally biased region" description="Low complexity" evidence="1">
    <location>
        <begin position="113"/>
        <end position="122"/>
    </location>
</feature>
<evidence type="ECO:0000256" key="1">
    <source>
        <dbReference type="SAM" id="MobiDB-lite"/>
    </source>
</evidence>
<evidence type="ECO:0000313" key="2">
    <source>
        <dbReference type="EMBL" id="CAH1957187.1"/>
    </source>
</evidence>
<feature type="compositionally biased region" description="Basic and acidic residues" evidence="1">
    <location>
        <begin position="253"/>
        <end position="278"/>
    </location>
</feature>
<evidence type="ECO:0000313" key="3">
    <source>
        <dbReference type="Proteomes" id="UP001152888"/>
    </source>
</evidence>
<accession>A0A9P0JP27</accession>
<dbReference type="Proteomes" id="UP001152888">
    <property type="component" value="Unassembled WGS sequence"/>
</dbReference>
<proteinExistence type="predicted"/>
<organism evidence="2 3">
    <name type="scientific">Acanthoscelides obtectus</name>
    <name type="common">Bean weevil</name>
    <name type="synonym">Bruchus obtectus</name>
    <dbReference type="NCBI Taxonomy" id="200917"/>
    <lineage>
        <taxon>Eukaryota</taxon>
        <taxon>Metazoa</taxon>
        <taxon>Ecdysozoa</taxon>
        <taxon>Arthropoda</taxon>
        <taxon>Hexapoda</taxon>
        <taxon>Insecta</taxon>
        <taxon>Pterygota</taxon>
        <taxon>Neoptera</taxon>
        <taxon>Endopterygota</taxon>
        <taxon>Coleoptera</taxon>
        <taxon>Polyphaga</taxon>
        <taxon>Cucujiformia</taxon>
        <taxon>Chrysomeloidea</taxon>
        <taxon>Chrysomelidae</taxon>
        <taxon>Bruchinae</taxon>
        <taxon>Bruchini</taxon>
        <taxon>Acanthoscelides</taxon>
    </lineage>
</organism>
<dbReference type="AlphaFoldDB" id="A0A9P0JP27"/>
<comment type="caution">
    <text evidence="2">The sequence shown here is derived from an EMBL/GenBank/DDBJ whole genome shotgun (WGS) entry which is preliminary data.</text>
</comment>
<feature type="region of interest" description="Disordered" evidence="1">
    <location>
        <begin position="65"/>
        <end position="141"/>
    </location>
</feature>
<name>A0A9P0JP27_ACAOB</name>
<dbReference type="EMBL" id="CAKOFQ010006669">
    <property type="protein sequence ID" value="CAH1957187.1"/>
    <property type="molecule type" value="Genomic_DNA"/>
</dbReference>
<dbReference type="OrthoDB" id="6743137at2759"/>
<feature type="compositionally biased region" description="Polar residues" evidence="1">
    <location>
        <begin position="281"/>
        <end position="291"/>
    </location>
</feature>
<reference evidence="2" key="1">
    <citation type="submission" date="2022-03" db="EMBL/GenBank/DDBJ databases">
        <authorList>
            <person name="Sayadi A."/>
        </authorList>
    </citation>
    <scope>NUCLEOTIDE SEQUENCE</scope>
</reference>
<gene>
    <name evidence="2" type="ORF">ACAOBT_LOCUS1945</name>
</gene>
<keyword evidence="3" id="KW-1185">Reference proteome</keyword>
<sequence length="297" mass="33388">MSLSIKSGKNESKRIVTSRNVTIVKHFNPNVWHSNYCELPEVDNAEEIENRTVVRRKFVKKKPFKNKNSEVKDETKSIGGNEMKNGEKGIKVIVSPKPRELPKRRQCAKNTPSKSSLTSSSSNKEPPVTEKPKQPFQKSKSFCATRKNTIHSSLTKKVNNLISLSGSLLPERDVDALKQEILTNRSDNSALPYAEKLSERQQRVDSLRKEIGKFIEVNLSEKTKDVAALKSEIGTFRANRNFQVYHVREVSKCPDEASENKVEVQVDGDTRAEEETADKPSGSTSTAPVETSETDDR</sequence>
<protein>
    <submittedName>
        <fullName evidence="2">Uncharacterized protein</fullName>
    </submittedName>
</protein>
<feature type="compositionally biased region" description="Basic and acidic residues" evidence="1">
    <location>
        <begin position="67"/>
        <end position="76"/>
    </location>
</feature>
<dbReference type="EMBL" id="CAKOFQ010006669">
    <property type="protein sequence ID" value="CAH1957188.1"/>
    <property type="molecule type" value="Genomic_DNA"/>
</dbReference>